<dbReference type="InterPro" id="IPR012337">
    <property type="entry name" value="RNaseH-like_sf"/>
</dbReference>
<accession>A0A8C1W181</accession>
<reference evidence="1" key="1">
    <citation type="submission" date="2025-08" db="UniProtKB">
        <authorList>
            <consortium name="Ensembl"/>
        </authorList>
    </citation>
    <scope>IDENTIFICATION</scope>
</reference>
<proteinExistence type="predicted"/>
<organism evidence="1 2">
    <name type="scientific">Cyprinus carpio</name>
    <name type="common">Common carp</name>
    <dbReference type="NCBI Taxonomy" id="7962"/>
    <lineage>
        <taxon>Eukaryota</taxon>
        <taxon>Metazoa</taxon>
        <taxon>Chordata</taxon>
        <taxon>Craniata</taxon>
        <taxon>Vertebrata</taxon>
        <taxon>Euteleostomi</taxon>
        <taxon>Actinopterygii</taxon>
        <taxon>Neopterygii</taxon>
        <taxon>Teleostei</taxon>
        <taxon>Ostariophysi</taxon>
        <taxon>Cypriniformes</taxon>
        <taxon>Cyprinidae</taxon>
        <taxon>Cyprininae</taxon>
        <taxon>Cyprinus</taxon>
    </lineage>
</organism>
<dbReference type="SUPFAM" id="SSF53098">
    <property type="entry name" value="Ribonuclease H-like"/>
    <property type="match status" value="1"/>
</dbReference>
<evidence type="ECO:0000313" key="1">
    <source>
        <dbReference type="Ensembl" id="ENSCCRP00015059284.1"/>
    </source>
</evidence>
<dbReference type="AlphaFoldDB" id="A0A8C1W181"/>
<dbReference type="Proteomes" id="UP000694700">
    <property type="component" value="Unplaced"/>
</dbReference>
<evidence type="ECO:0000313" key="2">
    <source>
        <dbReference type="Proteomes" id="UP000694700"/>
    </source>
</evidence>
<dbReference type="Ensembl" id="ENSCCRT00015061234.1">
    <property type="protein sequence ID" value="ENSCCRP00015059284.1"/>
    <property type="gene ID" value="ENSCCRG00015024306.1"/>
</dbReference>
<name>A0A8C1W181_CYPCA</name>
<protein>
    <submittedName>
        <fullName evidence="1">Uncharacterized protein</fullName>
    </submittedName>
</protein>
<dbReference type="PANTHER" id="PTHR45913:SF19">
    <property type="entry name" value="LOW QUALITY PROTEIN: ZINC FINGER BED DOMAIN-CONTAINING PROTEIN 5-LIKE"/>
    <property type="match status" value="1"/>
</dbReference>
<sequence>MRNIFHPEGRSCEFADVWQARQYRYMPINTMERFLRPPDSKPSTSGLKPKRRRYDDQYLSLGFTWTGPADEPRPLCVVCQDILANDSMRPAKLRRHLETKHVEVAGKPPEFFQRKLQTFQGQKKIVEDFVKLNGKATEASYRVALRIAKAGKAHTTGETLILPAAKDLCSVMLGEAAASKLDSVPLSDNTISRRISDMAQDVKEQVLYSVRNSPFFALQIDESTDVASCAQLLTYVRYVKNMDIQEEFLFSSPLPTNTTGEHIFNKLNEFVKKNDIDWERCCGICSDGAKSMTGRHSGLISRVKEVAPRAVWTHCTIHRQALAAKKMPNDLRSVLEEAVKIVNLIKARPLNARLFHVLCNELGAHYKQLLLHTEVRWLSRGRVLSRLFDLREEVLLFLSNVQSPLTKHMSDSSWIARLAYLSDIFERLNTLNTSLQGSDCNVFSAFEQVSSFRRKLDLWATRVEKGCLDMFPTLADFMQEAGPTVVPIQPLVAEHLRGLCQQFTHYFSNETIQDEWIRNPFKFKPAENDALSIQDEEALIDLTSNHELEQMITHSSIGHFWLSIQNEYPELTQRALRKILPFVSTYLCESGFSVLTFIKNKYRSRLQVEDDLRLFLTSLQPRISLLCAARKQMHTAH</sequence>
<dbReference type="PANTHER" id="PTHR45913">
    <property type="entry name" value="EPM2A-INTERACTING PROTEIN 1"/>
    <property type="match status" value="1"/>
</dbReference>